<dbReference type="Pfam" id="PF00072">
    <property type="entry name" value="Response_reg"/>
    <property type="match status" value="1"/>
</dbReference>
<dbReference type="RefSeq" id="WP_132112876.1">
    <property type="nucleotide sequence ID" value="NZ_SMFO01000016.1"/>
</dbReference>
<sequence>MTNSNILYIDSCKTAIDDAKTALLKVEVQSNLYFSESYADAWQMLSGENTLTPAPKIVLIAINEIGSEGIELIKKIRKDANLRSLLIFVITSVHDDKNKVAALDLNIAGYFDKPFENHKISEFYTIMNDYWNIIEF</sequence>
<dbReference type="Gene3D" id="3.40.50.2300">
    <property type="match status" value="1"/>
</dbReference>
<gene>
    <name evidence="3" type="ORF">E0F98_14895</name>
</gene>
<accession>A0A4R5CPS8</accession>
<organism evidence="3 4">
    <name type="scientific">Flavobacterium hiemivividum</name>
    <dbReference type="NCBI Taxonomy" id="2541734"/>
    <lineage>
        <taxon>Bacteria</taxon>
        <taxon>Pseudomonadati</taxon>
        <taxon>Bacteroidota</taxon>
        <taxon>Flavobacteriia</taxon>
        <taxon>Flavobacteriales</taxon>
        <taxon>Flavobacteriaceae</taxon>
        <taxon>Flavobacterium</taxon>
    </lineage>
</organism>
<dbReference type="InterPro" id="IPR011006">
    <property type="entry name" value="CheY-like_superfamily"/>
</dbReference>
<evidence type="ECO:0000256" key="1">
    <source>
        <dbReference type="PROSITE-ProRule" id="PRU00169"/>
    </source>
</evidence>
<dbReference type="GO" id="GO:0000160">
    <property type="term" value="P:phosphorelay signal transduction system"/>
    <property type="evidence" value="ECO:0007669"/>
    <property type="project" value="InterPro"/>
</dbReference>
<dbReference type="AlphaFoldDB" id="A0A4R5CPS8"/>
<evidence type="ECO:0000259" key="2">
    <source>
        <dbReference type="PROSITE" id="PS50110"/>
    </source>
</evidence>
<keyword evidence="4" id="KW-1185">Reference proteome</keyword>
<dbReference type="EMBL" id="SMFO01000016">
    <property type="protein sequence ID" value="TDE01417.1"/>
    <property type="molecule type" value="Genomic_DNA"/>
</dbReference>
<dbReference type="InterPro" id="IPR001789">
    <property type="entry name" value="Sig_transdc_resp-reg_receiver"/>
</dbReference>
<evidence type="ECO:0000313" key="4">
    <source>
        <dbReference type="Proteomes" id="UP000294597"/>
    </source>
</evidence>
<comment type="caution">
    <text evidence="1">Lacks conserved residue(s) required for the propagation of feature annotation.</text>
</comment>
<comment type="caution">
    <text evidence="3">The sequence shown here is derived from an EMBL/GenBank/DDBJ whole genome shotgun (WGS) entry which is preliminary data.</text>
</comment>
<name>A0A4R5CPS8_9FLAO</name>
<proteinExistence type="predicted"/>
<reference evidence="3 4" key="1">
    <citation type="submission" date="2019-03" db="EMBL/GenBank/DDBJ databases">
        <title>Flavobacterium TSA-D2 sp. nov., isolated from arctic soil.</title>
        <authorList>
            <person name="Chaudhary D.K."/>
        </authorList>
    </citation>
    <scope>NUCLEOTIDE SEQUENCE [LARGE SCALE GENOMIC DNA]</scope>
    <source>
        <strain evidence="3 4">TSA-D2</strain>
    </source>
</reference>
<dbReference type="SUPFAM" id="SSF52172">
    <property type="entry name" value="CheY-like"/>
    <property type="match status" value="1"/>
</dbReference>
<evidence type="ECO:0000313" key="3">
    <source>
        <dbReference type="EMBL" id="TDE01417.1"/>
    </source>
</evidence>
<protein>
    <submittedName>
        <fullName evidence="3">Response regulator</fullName>
    </submittedName>
</protein>
<dbReference type="PROSITE" id="PS50110">
    <property type="entry name" value="RESPONSE_REGULATORY"/>
    <property type="match status" value="1"/>
</dbReference>
<feature type="domain" description="Response regulatory" evidence="2">
    <location>
        <begin position="5"/>
        <end position="128"/>
    </location>
</feature>
<dbReference type="Proteomes" id="UP000294597">
    <property type="component" value="Unassembled WGS sequence"/>
</dbReference>